<dbReference type="CDD" id="cd02440">
    <property type="entry name" value="AdoMet_MTases"/>
    <property type="match status" value="1"/>
</dbReference>
<name>A0ABU5CCP3_9BACI</name>
<gene>
    <name evidence="1" type="ORF">P5G51_000490</name>
</gene>
<comment type="caution">
    <text evidence="1">The sequence shown here is derived from an EMBL/GenBank/DDBJ whole genome shotgun (WGS) entry which is preliminary data.</text>
</comment>
<dbReference type="SUPFAM" id="SSF53335">
    <property type="entry name" value="S-adenosyl-L-methionine-dependent methyltransferases"/>
    <property type="match status" value="1"/>
</dbReference>
<dbReference type="Proteomes" id="UP001228376">
    <property type="component" value="Unassembled WGS sequence"/>
</dbReference>
<accession>A0ABU5CCP3</accession>
<evidence type="ECO:0000313" key="2">
    <source>
        <dbReference type="Proteomes" id="UP001228376"/>
    </source>
</evidence>
<dbReference type="Gene3D" id="3.40.50.150">
    <property type="entry name" value="Vaccinia Virus protein VP39"/>
    <property type="match status" value="1"/>
</dbReference>
<dbReference type="Pfam" id="PF13489">
    <property type="entry name" value="Methyltransf_23"/>
    <property type="match status" value="1"/>
</dbReference>
<dbReference type="RefSeq" id="WP_306067604.1">
    <property type="nucleotide sequence ID" value="NZ_JAROCA020000001.1"/>
</dbReference>
<dbReference type="InterPro" id="IPR029063">
    <property type="entry name" value="SAM-dependent_MTases_sf"/>
</dbReference>
<reference evidence="1 2" key="1">
    <citation type="submission" date="2023-10" db="EMBL/GenBank/DDBJ databases">
        <title>179-bfca-hs.</title>
        <authorList>
            <person name="Miliotis G."/>
            <person name="Sengupta P."/>
            <person name="Hameed A."/>
            <person name="Chuvochina M."/>
            <person name="Mcdonagh F."/>
            <person name="Simpson A.C."/>
            <person name="Singh N.K."/>
            <person name="Rekha P.D."/>
            <person name="Raman K."/>
            <person name="Hugenholtz P."/>
            <person name="Venkateswaran K."/>
        </authorList>
    </citation>
    <scope>NUCLEOTIDE SEQUENCE [LARGE SCALE GENOMIC DNA]</scope>
    <source>
        <strain evidence="1 2">179-BFC-A-HS</strain>
    </source>
</reference>
<keyword evidence="1" id="KW-0489">Methyltransferase</keyword>
<evidence type="ECO:0000313" key="1">
    <source>
        <dbReference type="EMBL" id="MDY0404091.1"/>
    </source>
</evidence>
<dbReference type="EMBL" id="JAROCA020000001">
    <property type="protein sequence ID" value="MDY0404091.1"/>
    <property type="molecule type" value="Genomic_DNA"/>
</dbReference>
<keyword evidence="2" id="KW-1185">Reference proteome</keyword>
<protein>
    <submittedName>
        <fullName evidence="1">Class I SAM-dependent methyltransferase</fullName>
        <ecNumber evidence="1">2.1.-.-</ecNumber>
    </submittedName>
</protein>
<organism evidence="1 2">
    <name type="scientific">Tigheibacillus jepli</name>
    <dbReference type="NCBI Taxonomy" id="3035914"/>
    <lineage>
        <taxon>Bacteria</taxon>
        <taxon>Bacillati</taxon>
        <taxon>Bacillota</taxon>
        <taxon>Bacilli</taxon>
        <taxon>Bacillales</taxon>
        <taxon>Bacillaceae</taxon>
        <taxon>Tigheibacillus</taxon>
    </lineage>
</organism>
<keyword evidence="1" id="KW-0808">Transferase</keyword>
<dbReference type="GO" id="GO:0032259">
    <property type="term" value="P:methylation"/>
    <property type="evidence" value="ECO:0007669"/>
    <property type="project" value="UniProtKB-KW"/>
</dbReference>
<dbReference type="GO" id="GO:0008168">
    <property type="term" value="F:methyltransferase activity"/>
    <property type="evidence" value="ECO:0007669"/>
    <property type="project" value="UniProtKB-KW"/>
</dbReference>
<proteinExistence type="predicted"/>
<sequence length="249" mass="28391">MNWVKEFYEKQYQLLKRDGETSTITDYHKNLMLEIEELAGKPFQSMLELGAGGGEVAIVAAQKGYDVTTIELVPALVEHMEKQAQKYESAGSLHAICGDFLQVDVSAAFDVICYIDGFGVGEDQDQIQLLKRIANWLHPDGCALVDIYTPWYWAKHAGQMMRFESFQRKYDYDFEQARMLDTWFTESNTRYTQSLRCYAPADLKRLLARSGLRLAEIVPGGAMNYETGQYTENVSLGEAMSYRVKLVKN</sequence>
<dbReference type="EC" id="2.1.-.-" evidence="1"/>